<proteinExistence type="predicted"/>
<dbReference type="InterPro" id="IPR011009">
    <property type="entry name" value="Kinase-like_dom_sf"/>
</dbReference>
<dbReference type="FunFam" id="1.10.510.10:FF:000284">
    <property type="entry name" value="Putative receptor-like serine/threonine-protein kinase"/>
    <property type="match status" value="1"/>
</dbReference>
<dbReference type="AlphaFoldDB" id="A0A199U9S4"/>
<name>A0A199U9S4_MANES</name>
<dbReference type="EMBL" id="KV450957">
    <property type="protein sequence ID" value="OAY21402.1"/>
    <property type="molecule type" value="Genomic_DNA"/>
</dbReference>
<dbReference type="SUPFAM" id="SSF52402">
    <property type="entry name" value="Adenine nucleotide alpha hydrolases-like"/>
    <property type="match status" value="1"/>
</dbReference>
<dbReference type="PANTHER" id="PTHR47987">
    <property type="entry name" value="OS08G0249100 PROTEIN"/>
    <property type="match status" value="1"/>
</dbReference>
<dbReference type="Gene3D" id="1.10.510.10">
    <property type="entry name" value="Transferase(Phosphotransferase) domain 1"/>
    <property type="match status" value="1"/>
</dbReference>
<sequence length="704" mass="78304">MPAEEEAQATGRRNVLVGLRFDNHGRELLNWALVKVAEPGDSVIAVHVCRSSRGALKEKPLLDSYLEVYDGLCSLKKVDLIGQVCTGISVQRTLVREAKIHNAVALVVGISNQSALGGWTSTAGYCTKRLPPTTDVLAIRNGKILFGRCISYQLSGLSGDPRPSLNLLKSPLPDDVQSEFGGSELDTVKSSIEVLTRCESQNSKDEIPTLPHELQKRSTAYFTGDILDQRPGWPLLRRATSASLKTLQARELSVVQWAMSLPVRWPHKSPLGSSTERSSERESSDSLEESNEIGAYGSGELHYSLEILLKTNFSGCKWFNYEVLKTATSKFSPGNLIGKGECNRVYKGILPDGKQVAVKIRKSSPEARKDFAQEVEIISSLNHKNIVSLVGVCIRDTDLISVYDLFSNGNLEENLQGDSKDKSAVSWEMKSKIAIKIAEALTYLHSEYSPPVIHRDVKSSNILLSDELEPQLSDFGLAIWGPTTSSCMTQCDVVGTFGYLAPEYFMYGKVSDKIDVYAFGVILLELLSGRRPIGHETSKNQESLVMWAKPKVDCGNARDILDPNLDEYFDEDQLQRMILAAKLCITRSARLRPKMIEVLNLLRGDKDAVTWANLRNKDLEDNENQEENDDEVYPNSSAELHLNLALLDLDDDSISSSSLEQGNNLCVEEYLKESQIFHKLVELYLFSRRSKTNFRVCNGKISQL</sequence>
<dbReference type="CDD" id="cd00293">
    <property type="entry name" value="USP-like"/>
    <property type="match status" value="1"/>
</dbReference>
<evidence type="ECO:0000313" key="3">
    <source>
        <dbReference type="EMBL" id="OAY21402.1"/>
    </source>
</evidence>
<dbReference type="SMART" id="SM00220">
    <property type="entry name" value="S_TKc"/>
    <property type="match status" value="1"/>
</dbReference>
<dbReference type="InterPro" id="IPR000719">
    <property type="entry name" value="Prot_kinase_dom"/>
</dbReference>
<evidence type="ECO:0000259" key="2">
    <source>
        <dbReference type="PROSITE" id="PS50011"/>
    </source>
</evidence>
<organism evidence="3">
    <name type="scientific">Manihot esculenta</name>
    <name type="common">Cassava</name>
    <name type="synonym">Jatropha manihot</name>
    <dbReference type="NCBI Taxonomy" id="3983"/>
    <lineage>
        <taxon>Eukaryota</taxon>
        <taxon>Viridiplantae</taxon>
        <taxon>Streptophyta</taxon>
        <taxon>Embryophyta</taxon>
        <taxon>Tracheophyta</taxon>
        <taxon>Spermatophyta</taxon>
        <taxon>Magnoliopsida</taxon>
        <taxon>eudicotyledons</taxon>
        <taxon>Gunneridae</taxon>
        <taxon>Pentapetalae</taxon>
        <taxon>rosids</taxon>
        <taxon>fabids</taxon>
        <taxon>Malpighiales</taxon>
        <taxon>Euphorbiaceae</taxon>
        <taxon>Crotonoideae</taxon>
        <taxon>Manihoteae</taxon>
        <taxon>Manihot</taxon>
    </lineage>
</organism>
<protein>
    <recommendedName>
        <fullName evidence="2">Protein kinase domain-containing protein</fullName>
    </recommendedName>
</protein>
<dbReference type="InterPro" id="IPR008271">
    <property type="entry name" value="Ser/Thr_kinase_AS"/>
</dbReference>
<reference evidence="3" key="1">
    <citation type="submission" date="2016-02" db="EMBL/GenBank/DDBJ databases">
        <title>WGS assembly of Manihot esculenta.</title>
        <authorList>
            <person name="Bredeson J.V."/>
            <person name="Prochnik S.E."/>
            <person name="Lyons J.B."/>
            <person name="Schmutz J."/>
            <person name="Grimwood J."/>
            <person name="Vrebalov J."/>
            <person name="Bart R.S."/>
            <person name="Amuge T."/>
            <person name="Ferguson M.E."/>
            <person name="Green R."/>
            <person name="Putnam N."/>
            <person name="Stites J."/>
            <person name="Rounsley S."/>
            <person name="Rokhsar D.S."/>
        </authorList>
    </citation>
    <scope>NUCLEOTIDE SEQUENCE [LARGE SCALE GENOMIC DNA]</scope>
    <source>
        <tissue evidence="3">Leaf</tissue>
    </source>
</reference>
<dbReference type="PANTHER" id="PTHR47987:SF11">
    <property type="entry name" value="RECEPTOR-LIKE CYTOSOLIC SERINE_THREONINE-PROTEIN KINASE RBK1 ISOFORM X1"/>
    <property type="match status" value="1"/>
</dbReference>
<feature type="region of interest" description="Disordered" evidence="1">
    <location>
        <begin position="268"/>
        <end position="290"/>
    </location>
</feature>
<dbReference type="Gene3D" id="3.40.50.620">
    <property type="entry name" value="HUPs"/>
    <property type="match status" value="1"/>
</dbReference>
<dbReference type="FunFam" id="3.30.200.20:FF:000268">
    <property type="entry name" value="probable receptor-like serine/threonine-protein kinase At5g57670"/>
    <property type="match status" value="1"/>
</dbReference>
<accession>A0A199U9S4</accession>
<dbReference type="SUPFAM" id="SSF56112">
    <property type="entry name" value="Protein kinase-like (PK-like)"/>
    <property type="match status" value="1"/>
</dbReference>
<dbReference type="InterPro" id="IPR046958">
    <property type="entry name" value="RBK1/2/STUNTED"/>
</dbReference>
<evidence type="ECO:0000256" key="1">
    <source>
        <dbReference type="SAM" id="MobiDB-lite"/>
    </source>
</evidence>
<dbReference type="PROSITE" id="PS50011">
    <property type="entry name" value="PROTEIN_KINASE_DOM"/>
    <property type="match status" value="1"/>
</dbReference>
<feature type="domain" description="Protein kinase" evidence="2">
    <location>
        <begin position="331"/>
        <end position="609"/>
    </location>
</feature>
<dbReference type="STRING" id="3983.A0A199U9S4"/>
<dbReference type="GO" id="GO:0004672">
    <property type="term" value="F:protein kinase activity"/>
    <property type="evidence" value="ECO:0007669"/>
    <property type="project" value="InterPro"/>
</dbReference>
<dbReference type="PROSITE" id="PS00108">
    <property type="entry name" value="PROTEIN_KINASE_ST"/>
    <property type="match status" value="1"/>
</dbReference>
<dbReference type="InterPro" id="IPR014729">
    <property type="entry name" value="Rossmann-like_a/b/a_fold"/>
</dbReference>
<dbReference type="Gene3D" id="3.30.200.20">
    <property type="entry name" value="Phosphorylase Kinase, domain 1"/>
    <property type="match status" value="1"/>
</dbReference>
<dbReference type="Pfam" id="PF00069">
    <property type="entry name" value="Pkinase"/>
    <property type="match status" value="1"/>
</dbReference>
<gene>
    <name evidence="3" type="ORF">MANES_S090200</name>
</gene>
<dbReference type="GO" id="GO:0005524">
    <property type="term" value="F:ATP binding"/>
    <property type="evidence" value="ECO:0007669"/>
    <property type="project" value="InterPro"/>
</dbReference>